<evidence type="ECO:0000313" key="3">
    <source>
        <dbReference type="Proteomes" id="UP000441032"/>
    </source>
</evidence>
<dbReference type="EMBL" id="WJYN01000003">
    <property type="protein sequence ID" value="MRS99207.1"/>
    <property type="molecule type" value="Genomic_DNA"/>
</dbReference>
<evidence type="ECO:0000259" key="1">
    <source>
        <dbReference type="Pfam" id="PF22560"/>
    </source>
</evidence>
<evidence type="ECO:0000313" key="2">
    <source>
        <dbReference type="EMBL" id="MRS99207.1"/>
    </source>
</evidence>
<accession>A0A7X2HMG1</accession>
<comment type="caution">
    <text evidence="2">The sequence shown here is derived from an EMBL/GenBank/DDBJ whole genome shotgun (WGS) entry which is preliminary data.</text>
</comment>
<sequence>MPHYTWVWGSPPPLLKRHSEVKHALLRNYLIDYFLTLVSLPQQDRIQLTIVDGFCGGGLYLNEDGHEVPGSPLVILQAIREAEILVNVRQERRKPILIDVELICVDASEQSLGYLERLLRERGYGAALASGSVRIVKGEFADHCGAAIQRCHDRSPRSGRALFVLDQYGYSDVPMHCLRDIFAKLKRAEVILTFYIDALIKYLNERNLAAFEKATGISASVRASEIDEIKQSPRWRVHLQSSLYRDLTDQCSAQFYTPFFVRPERGHGDFWLLHLSQHWKARDVMASTHWQHHNHFAHYGDAGFHMFSTGYISKIDDEHKLQAGFDFSEVAAAVSKETMLEQVPEMLFNGAEGMTFEQFFLKLINTTPATREMVEAALLELHQGGEIVVVDESGDRSRARVSLKSNHVLRLPSQRSFLFS</sequence>
<dbReference type="InterPro" id="IPR054339">
    <property type="entry name" value="GMT_wHTH"/>
</dbReference>
<reference evidence="2 3" key="1">
    <citation type="submission" date="2019-11" db="EMBL/GenBank/DDBJ databases">
        <title>Phenotypic characterization of an OXA-22 and OXA-60 co-producing Ralstonia pickettii clinical strain.</title>
        <authorList>
            <person name="He F."/>
        </authorList>
    </citation>
    <scope>NUCLEOTIDE SEQUENCE [LARGE SCALE GENOMIC DNA]</scope>
    <source>
        <strain evidence="2 3">PSLESD1</strain>
    </source>
</reference>
<gene>
    <name evidence="2" type="primary">tcmP</name>
    <name evidence="2" type="ORF">GJQ57_11150</name>
</gene>
<dbReference type="NCBIfam" id="TIGR04474">
    <property type="entry name" value="tcm_partner"/>
    <property type="match status" value="1"/>
</dbReference>
<dbReference type="InterPro" id="IPR031009">
    <property type="entry name" value="Tcm_partner"/>
</dbReference>
<protein>
    <submittedName>
        <fullName evidence="2">Three-Cys-motif partner protein TcmP</fullName>
    </submittedName>
</protein>
<organism evidence="2 3">
    <name type="scientific">Ralstonia pickettii</name>
    <name type="common">Burkholderia pickettii</name>
    <dbReference type="NCBI Taxonomy" id="329"/>
    <lineage>
        <taxon>Bacteria</taxon>
        <taxon>Pseudomonadati</taxon>
        <taxon>Pseudomonadota</taxon>
        <taxon>Betaproteobacteria</taxon>
        <taxon>Burkholderiales</taxon>
        <taxon>Burkholderiaceae</taxon>
        <taxon>Ralstonia</taxon>
    </lineage>
</organism>
<name>A0A7X2HMG1_RALPI</name>
<dbReference type="RefSeq" id="WP_154206821.1">
    <property type="nucleotide sequence ID" value="NZ_WJYN01000003.1"/>
</dbReference>
<dbReference type="Pfam" id="PF22560">
    <property type="entry name" value="GMT-wHTH"/>
    <property type="match status" value="1"/>
</dbReference>
<feature type="domain" description="GMT-like wHTH" evidence="1">
    <location>
        <begin position="310"/>
        <end position="394"/>
    </location>
</feature>
<proteinExistence type="predicted"/>
<dbReference type="Proteomes" id="UP000441032">
    <property type="component" value="Unassembled WGS sequence"/>
</dbReference>
<dbReference type="AlphaFoldDB" id="A0A7X2HMG1"/>